<evidence type="ECO:0000256" key="1">
    <source>
        <dbReference type="ARBA" id="ARBA00022478"/>
    </source>
</evidence>
<comment type="domain">
    <text evidence="12">Contains an N-terminal zinc-binding domain, a central core domain that contains the primase activity, and a C-terminal DnaB-binding domain.</text>
</comment>
<evidence type="ECO:0000256" key="3">
    <source>
        <dbReference type="ARBA" id="ARBA00022679"/>
    </source>
</evidence>
<dbReference type="Gene3D" id="3.90.980.10">
    <property type="entry name" value="DNA primase, catalytic core, N-terminal domain"/>
    <property type="match status" value="1"/>
</dbReference>
<evidence type="ECO:0000256" key="14">
    <source>
        <dbReference type="PIRSR" id="PIRSR002811-1"/>
    </source>
</evidence>
<gene>
    <name evidence="12" type="primary">dnaG</name>
    <name evidence="17" type="ORF">HKW67_04895</name>
</gene>
<dbReference type="Gene3D" id="3.90.580.10">
    <property type="entry name" value="Zinc finger, CHC2-type domain"/>
    <property type="match status" value="1"/>
</dbReference>
<dbReference type="Gene3D" id="3.40.1360.10">
    <property type="match status" value="1"/>
</dbReference>
<dbReference type="EC" id="2.7.7.101" evidence="12"/>
<evidence type="ECO:0000256" key="5">
    <source>
        <dbReference type="ARBA" id="ARBA00022705"/>
    </source>
</evidence>
<dbReference type="SMART" id="SM00400">
    <property type="entry name" value="ZnF_CHCC"/>
    <property type="match status" value="1"/>
</dbReference>
<dbReference type="InterPro" id="IPR016136">
    <property type="entry name" value="DNA_helicase_N/primase_C"/>
</dbReference>
<keyword evidence="3 12" id="KW-0808">Transferase</keyword>
<dbReference type="InterPro" id="IPR037068">
    <property type="entry name" value="DNA_primase_core_N_sf"/>
</dbReference>
<dbReference type="PANTHER" id="PTHR30313:SF2">
    <property type="entry name" value="DNA PRIMASE"/>
    <property type="match status" value="1"/>
</dbReference>
<proteinExistence type="inferred from homology"/>
<dbReference type="Pfam" id="PF01807">
    <property type="entry name" value="Zn_ribbon_DnaG"/>
    <property type="match status" value="1"/>
</dbReference>
<evidence type="ECO:0000256" key="7">
    <source>
        <dbReference type="ARBA" id="ARBA00022771"/>
    </source>
</evidence>
<comment type="catalytic activity">
    <reaction evidence="12">
        <text>ssDNA + n NTP = ssDNA/pppN(pN)n-1 hybrid + (n-1) diphosphate.</text>
        <dbReference type="EC" id="2.7.7.101"/>
    </reaction>
</comment>
<dbReference type="GO" id="GO:0005737">
    <property type="term" value="C:cytoplasm"/>
    <property type="evidence" value="ECO:0007669"/>
    <property type="project" value="TreeGrafter"/>
</dbReference>
<dbReference type="SMART" id="SM00493">
    <property type="entry name" value="TOPRIM"/>
    <property type="match status" value="1"/>
</dbReference>
<dbReference type="GO" id="GO:0008270">
    <property type="term" value="F:zinc ion binding"/>
    <property type="evidence" value="ECO:0007669"/>
    <property type="project" value="UniProtKB-UniRule"/>
</dbReference>
<dbReference type="FunFam" id="3.40.1360.10:FF:000002">
    <property type="entry name" value="DNA primase"/>
    <property type="match status" value="1"/>
</dbReference>
<feature type="domain" description="Toprim" evidence="16">
    <location>
        <begin position="255"/>
        <end position="336"/>
    </location>
</feature>
<keyword evidence="8 12" id="KW-0862">Zinc</keyword>
<keyword evidence="6 12" id="KW-0479">Metal-binding</keyword>
<sequence length="641" mass="71543">MISDEIIERVRTAADIVQIISEFVPLKRAGGDYRGPCPFHGGTNPNFSVSPKRGSYHCFVCHESGDVFSFVRKRLGLDWPSAVKMIGERVGIDVIDVPMRAQASDPNAPNFEVLAAAAEWFQRQLTEEATGRDARAYLQQRQLDDAAWERFGLGFAPRDLQALRRYLHSLGADDARLIEAGLFVVREGETEPRPRFRGRLMFPILDELGRHVGFGGRALGDDTPKYLNSPESVVFQKRKTLYNMHTAKQAMRRAGRAIVVEGYLDAIRLVLAGIEEVVAPLGTALTDEQAQLLVRYAPEVFLLYDSDEAGQKATFRSGLELLGHKATVRVVTLPENEDPDTFVRDHGRAAMDTQLSLAIDLFDRQVQMLERLGWFSDLRRRRIAIDKLLPTIRAARDPLTRDLYLARLADVSHLDKVTLSTEADAVTEQGRRRAPGGPPERSSDEPMPEFEGSAVDAEPAPLPPPDGDKPVWKSRKNSKYGGGPEWKTTNIPPRPRRDEPVERSLVRAMLADRGIAERVAERHPPSSFRHAQYGALFAALLDAPMNDDLDQIADRLAPDALAVLRELTDGAVAINVEASDIGLSLSKLDARVLEFRVDEIREAMRTATREAQDALMKERLELEAEIRRLLPIRSPRAKPKG</sequence>
<protein>
    <recommendedName>
        <fullName evidence="12 13">DNA primase</fullName>
        <ecNumber evidence="12">2.7.7.101</ecNumber>
    </recommendedName>
</protein>
<dbReference type="InterPro" id="IPR030846">
    <property type="entry name" value="DnaG_bac"/>
</dbReference>
<evidence type="ECO:0000256" key="6">
    <source>
        <dbReference type="ARBA" id="ARBA00022723"/>
    </source>
</evidence>
<dbReference type="PROSITE" id="PS50880">
    <property type="entry name" value="TOPRIM"/>
    <property type="match status" value="1"/>
</dbReference>
<dbReference type="NCBIfam" id="TIGR01391">
    <property type="entry name" value="dnaG"/>
    <property type="match status" value="1"/>
</dbReference>
<dbReference type="InterPro" id="IPR006295">
    <property type="entry name" value="DNA_primase_DnaG"/>
</dbReference>
<dbReference type="GO" id="GO:1990077">
    <property type="term" value="C:primosome complex"/>
    <property type="evidence" value="ECO:0007669"/>
    <property type="project" value="UniProtKB-KW"/>
</dbReference>
<dbReference type="GO" id="GO:0006269">
    <property type="term" value="P:DNA replication, synthesis of primer"/>
    <property type="evidence" value="ECO:0007669"/>
    <property type="project" value="UniProtKB-UniRule"/>
</dbReference>
<dbReference type="SUPFAM" id="SSF57783">
    <property type="entry name" value="Zinc beta-ribbon"/>
    <property type="match status" value="1"/>
</dbReference>
<evidence type="ECO:0000256" key="8">
    <source>
        <dbReference type="ARBA" id="ARBA00022833"/>
    </source>
</evidence>
<keyword evidence="9" id="KW-0460">Magnesium</keyword>
<comment type="similarity">
    <text evidence="12 13">Belongs to the DnaG primase family.</text>
</comment>
<keyword evidence="4 12" id="KW-0548">Nucleotidyltransferase</keyword>
<keyword evidence="10 12" id="KW-0238">DNA-binding</keyword>
<keyword evidence="2 12" id="KW-0639">Primosome</keyword>
<keyword evidence="5 12" id="KW-0235">DNA replication</keyword>
<evidence type="ECO:0000313" key="17">
    <source>
        <dbReference type="EMBL" id="QJR34898.1"/>
    </source>
</evidence>
<dbReference type="GO" id="GO:0003677">
    <property type="term" value="F:DNA binding"/>
    <property type="evidence" value="ECO:0007669"/>
    <property type="project" value="UniProtKB-KW"/>
</dbReference>
<dbReference type="RefSeq" id="WP_171224325.1">
    <property type="nucleotide sequence ID" value="NZ_CP053085.1"/>
</dbReference>
<dbReference type="HAMAP" id="MF_00974">
    <property type="entry name" value="DNA_primase_DnaG"/>
    <property type="match status" value="1"/>
</dbReference>
<feature type="zinc finger region" description="CHC2-type" evidence="12 14">
    <location>
        <begin position="37"/>
        <end position="61"/>
    </location>
</feature>
<keyword evidence="7 12" id="KW-0863">Zinc-finger</keyword>
<dbReference type="SUPFAM" id="SSF56731">
    <property type="entry name" value="DNA primase core"/>
    <property type="match status" value="1"/>
</dbReference>
<dbReference type="Pfam" id="PF13155">
    <property type="entry name" value="Toprim_2"/>
    <property type="match status" value="1"/>
</dbReference>
<organism evidence="17 18">
    <name type="scientific">Gemmatimonas groenlandica</name>
    <dbReference type="NCBI Taxonomy" id="2732249"/>
    <lineage>
        <taxon>Bacteria</taxon>
        <taxon>Pseudomonadati</taxon>
        <taxon>Gemmatimonadota</taxon>
        <taxon>Gemmatimonadia</taxon>
        <taxon>Gemmatimonadales</taxon>
        <taxon>Gemmatimonadaceae</taxon>
        <taxon>Gemmatimonas</taxon>
    </lineage>
</organism>
<comment type="cofactor">
    <cofactor evidence="12 13 14">
        <name>Zn(2+)</name>
        <dbReference type="ChEBI" id="CHEBI:29105"/>
    </cofactor>
    <text evidence="12 13 14">Binds 1 zinc ion per monomer.</text>
</comment>
<dbReference type="InterPro" id="IPR034151">
    <property type="entry name" value="TOPRIM_DnaG_bac"/>
</dbReference>
<dbReference type="EMBL" id="CP053085">
    <property type="protein sequence ID" value="QJR34898.1"/>
    <property type="molecule type" value="Genomic_DNA"/>
</dbReference>
<accession>A0A6M4ILZ7</accession>
<dbReference type="Proteomes" id="UP000500938">
    <property type="component" value="Chromosome"/>
</dbReference>
<dbReference type="KEGG" id="ggr:HKW67_04895"/>
<evidence type="ECO:0000256" key="15">
    <source>
        <dbReference type="SAM" id="MobiDB-lite"/>
    </source>
</evidence>
<evidence type="ECO:0000313" key="18">
    <source>
        <dbReference type="Proteomes" id="UP000500938"/>
    </source>
</evidence>
<evidence type="ECO:0000256" key="4">
    <source>
        <dbReference type="ARBA" id="ARBA00022695"/>
    </source>
</evidence>
<dbReference type="InterPro" id="IPR036977">
    <property type="entry name" value="DNA_primase_Znf_CHC2"/>
</dbReference>
<comment type="function">
    <text evidence="12 13">RNA polymerase that catalyzes the synthesis of short RNA molecules used as primers for DNA polymerase during DNA replication.</text>
</comment>
<evidence type="ECO:0000256" key="10">
    <source>
        <dbReference type="ARBA" id="ARBA00023125"/>
    </source>
</evidence>
<comment type="subunit">
    <text evidence="12">Monomer. Interacts with DnaB.</text>
</comment>
<dbReference type="InterPro" id="IPR002694">
    <property type="entry name" value="Znf_CHC2"/>
</dbReference>
<keyword evidence="11 12" id="KW-0804">Transcription</keyword>
<keyword evidence="1 12" id="KW-0240">DNA-directed RNA polymerase</keyword>
<dbReference type="PANTHER" id="PTHR30313">
    <property type="entry name" value="DNA PRIMASE"/>
    <property type="match status" value="1"/>
</dbReference>
<dbReference type="InterPro" id="IPR050219">
    <property type="entry name" value="DnaG_primase"/>
</dbReference>
<name>A0A6M4ILZ7_9BACT</name>
<evidence type="ECO:0000256" key="9">
    <source>
        <dbReference type="ARBA" id="ARBA00022842"/>
    </source>
</evidence>
<dbReference type="Gene3D" id="1.10.860.10">
    <property type="entry name" value="DNAb Helicase, Chain A"/>
    <property type="match status" value="1"/>
</dbReference>
<reference evidence="17 18" key="1">
    <citation type="submission" date="2020-05" db="EMBL/GenBank/DDBJ databases">
        <title>Complete genome sequence of Gemmatimonas greenlandica TET16.</title>
        <authorList>
            <person name="Zeng Y."/>
        </authorList>
    </citation>
    <scope>NUCLEOTIDE SEQUENCE [LARGE SCALE GENOMIC DNA]</scope>
    <source>
        <strain evidence="17 18">TET16</strain>
    </source>
</reference>
<feature type="region of interest" description="Disordered" evidence="15">
    <location>
        <begin position="422"/>
        <end position="500"/>
    </location>
</feature>
<evidence type="ECO:0000256" key="11">
    <source>
        <dbReference type="ARBA" id="ARBA00023163"/>
    </source>
</evidence>
<dbReference type="InterPro" id="IPR013264">
    <property type="entry name" value="DNAG_N"/>
</dbReference>
<dbReference type="GO" id="GO:0000428">
    <property type="term" value="C:DNA-directed RNA polymerase complex"/>
    <property type="evidence" value="ECO:0007669"/>
    <property type="project" value="UniProtKB-KW"/>
</dbReference>
<keyword evidence="18" id="KW-1185">Reference proteome</keyword>
<dbReference type="PIRSF" id="PIRSF002811">
    <property type="entry name" value="DnaG"/>
    <property type="match status" value="1"/>
</dbReference>
<dbReference type="Pfam" id="PF08275">
    <property type="entry name" value="DNAG_N"/>
    <property type="match status" value="1"/>
</dbReference>
<dbReference type="InterPro" id="IPR006171">
    <property type="entry name" value="TOPRIM_dom"/>
</dbReference>
<dbReference type="AlphaFoldDB" id="A0A6M4ILZ7"/>
<evidence type="ECO:0000256" key="12">
    <source>
        <dbReference type="HAMAP-Rule" id="MF_00974"/>
    </source>
</evidence>
<evidence type="ECO:0000259" key="16">
    <source>
        <dbReference type="PROSITE" id="PS50880"/>
    </source>
</evidence>
<evidence type="ECO:0000256" key="2">
    <source>
        <dbReference type="ARBA" id="ARBA00022515"/>
    </source>
</evidence>
<evidence type="ECO:0000256" key="13">
    <source>
        <dbReference type="PIRNR" id="PIRNR002811"/>
    </source>
</evidence>
<dbReference type="GO" id="GO:0003899">
    <property type="term" value="F:DNA-directed RNA polymerase activity"/>
    <property type="evidence" value="ECO:0007669"/>
    <property type="project" value="UniProtKB-UniRule"/>
</dbReference>
<dbReference type="CDD" id="cd03364">
    <property type="entry name" value="TOPRIM_DnaG_primases"/>
    <property type="match status" value="1"/>
</dbReference>